<reference evidence="1 2" key="1">
    <citation type="submission" date="2023-02" db="EMBL/GenBank/DDBJ databases">
        <title>LHISI_Scaffold_Assembly.</title>
        <authorList>
            <person name="Stuart O.P."/>
            <person name="Cleave R."/>
            <person name="Magrath M.J.L."/>
            <person name="Mikheyev A.S."/>
        </authorList>
    </citation>
    <scope>NUCLEOTIDE SEQUENCE [LARGE SCALE GENOMIC DNA]</scope>
    <source>
        <strain evidence="1">Daus_M_001</strain>
        <tissue evidence="1">Leg muscle</tissue>
    </source>
</reference>
<accession>A0ABQ9GVH8</accession>
<evidence type="ECO:0000313" key="1">
    <source>
        <dbReference type="EMBL" id="KAJ8876035.1"/>
    </source>
</evidence>
<name>A0ABQ9GVH8_9NEOP</name>
<sequence length="391" mass="44040">MMFLSTFFSCLVREDNRPFLPGGKILWLHRLPSKVTGRWLANSVPTFLLACDAILEECAAGLGEIFVTTLVTVARWCSRRKPTGAWIRSHHHKSATWRIIHCWLPWSAGLGRASGGRARSEGGRTLWRDPRANRGAARRTCALREKPLKTAHHANVAYLRGGLRYVALKHRVLRNTEAKHTPVPLATNMASPASRMFGTPFANQRGDLERTVANQTQGPFPEPRAAIQGMATPTLKKSLLKAVQDKVSSDAIPYLCCRPEVLYCRDWEIKQMNWEQDTRVSGIRFVQWESQLNQAFKSAHFTVNSLYSGSTTCLARRQTGFDFLQGRVRIFESGHRVGCRTMPLVGGFSRGSPIFPAFSFRCCSILTSLPRHHVMSRPNIFTSLLISFYIL</sequence>
<comment type="caution">
    <text evidence="1">The sequence shown here is derived from an EMBL/GenBank/DDBJ whole genome shotgun (WGS) entry which is preliminary data.</text>
</comment>
<protein>
    <submittedName>
        <fullName evidence="1">Uncharacterized protein</fullName>
    </submittedName>
</protein>
<gene>
    <name evidence="1" type="ORF">PR048_023943</name>
</gene>
<keyword evidence="2" id="KW-1185">Reference proteome</keyword>
<dbReference type="Proteomes" id="UP001159363">
    <property type="component" value="Chromosome 8"/>
</dbReference>
<proteinExistence type="predicted"/>
<dbReference type="EMBL" id="JARBHB010000009">
    <property type="protein sequence ID" value="KAJ8876035.1"/>
    <property type="molecule type" value="Genomic_DNA"/>
</dbReference>
<organism evidence="1 2">
    <name type="scientific">Dryococelus australis</name>
    <dbReference type="NCBI Taxonomy" id="614101"/>
    <lineage>
        <taxon>Eukaryota</taxon>
        <taxon>Metazoa</taxon>
        <taxon>Ecdysozoa</taxon>
        <taxon>Arthropoda</taxon>
        <taxon>Hexapoda</taxon>
        <taxon>Insecta</taxon>
        <taxon>Pterygota</taxon>
        <taxon>Neoptera</taxon>
        <taxon>Polyneoptera</taxon>
        <taxon>Phasmatodea</taxon>
        <taxon>Verophasmatodea</taxon>
        <taxon>Anareolatae</taxon>
        <taxon>Phasmatidae</taxon>
        <taxon>Eurycanthinae</taxon>
        <taxon>Dryococelus</taxon>
    </lineage>
</organism>
<evidence type="ECO:0000313" key="2">
    <source>
        <dbReference type="Proteomes" id="UP001159363"/>
    </source>
</evidence>